<dbReference type="KEGG" id="halu:HUG12_18860"/>
<name>A0A7D5QCX0_9EURY</name>
<dbReference type="OrthoDB" id="253084at2157"/>
<dbReference type="Proteomes" id="UP000509626">
    <property type="component" value="Chromosome"/>
</dbReference>
<accession>A0A7D5QCX0</accession>
<reference evidence="1 2" key="1">
    <citation type="submission" date="2020-06" db="EMBL/GenBank/DDBJ databases">
        <title>NJ-3-1, isolated from saline soil.</title>
        <authorList>
            <person name="Cui H.L."/>
            <person name="Shi X."/>
        </authorList>
    </citation>
    <scope>NUCLEOTIDE SEQUENCE [LARGE SCALE GENOMIC DNA]</scope>
    <source>
        <strain evidence="1 2">NJ-3-1</strain>
    </source>
</reference>
<dbReference type="AlphaFoldDB" id="A0A7D5QCX0"/>
<evidence type="ECO:0000313" key="2">
    <source>
        <dbReference type="Proteomes" id="UP000509626"/>
    </source>
</evidence>
<sequence length="188" mass="20199">MTDPPFPLSGTTLVTGPSNVGKTRLTARAIEAWVDRHGVDGVVVLDFGPELEHEGRVLGGRLSRFGALPDGVWQGVLEAHAPRAEGGTVEESVRLAEDNGVRARRLLEGAPADPRAVFVNDATIPFQHERGAVRLLTDYCDRAEAAVLNAFESDELGTDDPVSVRERAALAALRERADRVVRLDDGDG</sequence>
<organism evidence="1 2">
    <name type="scientific">Halorarum salinum</name>
    <dbReference type="NCBI Taxonomy" id="2743089"/>
    <lineage>
        <taxon>Archaea</taxon>
        <taxon>Methanobacteriati</taxon>
        <taxon>Methanobacteriota</taxon>
        <taxon>Stenosarchaea group</taxon>
        <taxon>Halobacteria</taxon>
        <taxon>Halobacteriales</taxon>
        <taxon>Haloferacaceae</taxon>
        <taxon>Halorarum</taxon>
    </lineage>
</organism>
<protein>
    <submittedName>
        <fullName evidence="1">Uncharacterized protein</fullName>
    </submittedName>
</protein>
<dbReference type="GeneID" id="56039565"/>
<keyword evidence="2" id="KW-1185">Reference proteome</keyword>
<dbReference type="EMBL" id="CP058579">
    <property type="protein sequence ID" value="QLG63678.1"/>
    <property type="molecule type" value="Genomic_DNA"/>
</dbReference>
<proteinExistence type="predicted"/>
<dbReference type="RefSeq" id="WP_179270262.1">
    <property type="nucleotide sequence ID" value="NZ_CP058579.1"/>
</dbReference>
<dbReference type="SUPFAM" id="SSF52540">
    <property type="entry name" value="P-loop containing nucleoside triphosphate hydrolases"/>
    <property type="match status" value="1"/>
</dbReference>
<dbReference type="InterPro" id="IPR027417">
    <property type="entry name" value="P-loop_NTPase"/>
</dbReference>
<evidence type="ECO:0000313" key="1">
    <source>
        <dbReference type="EMBL" id="QLG63678.1"/>
    </source>
</evidence>
<gene>
    <name evidence="1" type="ORF">HUG12_18860</name>
</gene>